<reference evidence="2" key="1">
    <citation type="journal article" date="2023" name="Mol. Phylogenet. Evol.">
        <title>Genome-scale phylogeny and comparative genomics of the fungal order Sordariales.</title>
        <authorList>
            <person name="Hensen N."/>
            <person name="Bonometti L."/>
            <person name="Westerberg I."/>
            <person name="Brannstrom I.O."/>
            <person name="Guillou S."/>
            <person name="Cros-Aarteil S."/>
            <person name="Calhoun S."/>
            <person name="Haridas S."/>
            <person name="Kuo A."/>
            <person name="Mondo S."/>
            <person name="Pangilinan J."/>
            <person name="Riley R."/>
            <person name="LaButti K."/>
            <person name="Andreopoulos B."/>
            <person name="Lipzen A."/>
            <person name="Chen C."/>
            <person name="Yan M."/>
            <person name="Daum C."/>
            <person name="Ng V."/>
            <person name="Clum A."/>
            <person name="Steindorff A."/>
            <person name="Ohm R.A."/>
            <person name="Martin F."/>
            <person name="Silar P."/>
            <person name="Natvig D.O."/>
            <person name="Lalanne C."/>
            <person name="Gautier V."/>
            <person name="Ament-Velasquez S.L."/>
            <person name="Kruys A."/>
            <person name="Hutchinson M.I."/>
            <person name="Powell A.J."/>
            <person name="Barry K."/>
            <person name="Miller A.N."/>
            <person name="Grigoriev I.V."/>
            <person name="Debuchy R."/>
            <person name="Gladieux P."/>
            <person name="Hiltunen Thoren M."/>
            <person name="Johannesson H."/>
        </authorList>
    </citation>
    <scope>NUCLEOTIDE SEQUENCE</scope>
    <source>
        <strain evidence="2">CBS 232.78</strain>
    </source>
</reference>
<dbReference type="EMBL" id="JAULSW010000001">
    <property type="protein sequence ID" value="KAK3393832.1"/>
    <property type="molecule type" value="Genomic_DNA"/>
</dbReference>
<proteinExistence type="predicted"/>
<accession>A0AAE0U7N1</accession>
<protein>
    <submittedName>
        <fullName evidence="2">Uncharacterized protein</fullName>
    </submittedName>
</protein>
<feature type="region of interest" description="Disordered" evidence="1">
    <location>
        <begin position="85"/>
        <end position="125"/>
    </location>
</feature>
<dbReference type="Proteomes" id="UP001285441">
    <property type="component" value="Unassembled WGS sequence"/>
</dbReference>
<sequence>MMPNRRRESPKLETLTTSDGTRVAARHRTTVRCWQRARGCPPTCSPPSPTPRTPTYQASATSLSATSTPWLLAVHTGYPSIPSNQHAGFPGPLPKVSHHQQHACPAPISASSVPRPAAESASASSSQARVLSSPLECDGPHAFAYIAGHRRETASRPIVHRYLSHYWLPTRISRAARHCVLAACPAQHRSAHCATASAPPANFDTAIANCGARLWLAGCLQPTQALKLHGSLLSHDGLADWPPSPPSLRTASVPPFWVRPKSRLAGNFPPLFDLLQHFDSLGSGPTGVLQPVILPALPS</sequence>
<gene>
    <name evidence="2" type="ORF">B0H63DRAFT_505658</name>
</gene>
<dbReference type="AlphaFoldDB" id="A0AAE0U7N1"/>
<feature type="region of interest" description="Disordered" evidence="1">
    <location>
        <begin position="1"/>
        <end position="21"/>
    </location>
</feature>
<comment type="caution">
    <text evidence="2">The sequence shown here is derived from an EMBL/GenBank/DDBJ whole genome shotgun (WGS) entry which is preliminary data.</text>
</comment>
<evidence type="ECO:0000256" key="1">
    <source>
        <dbReference type="SAM" id="MobiDB-lite"/>
    </source>
</evidence>
<evidence type="ECO:0000313" key="3">
    <source>
        <dbReference type="Proteomes" id="UP001285441"/>
    </source>
</evidence>
<feature type="compositionally biased region" description="Basic and acidic residues" evidence="1">
    <location>
        <begin position="1"/>
        <end position="11"/>
    </location>
</feature>
<feature type="region of interest" description="Disordered" evidence="1">
    <location>
        <begin position="38"/>
        <end position="61"/>
    </location>
</feature>
<keyword evidence="3" id="KW-1185">Reference proteome</keyword>
<organism evidence="2 3">
    <name type="scientific">Podospora didyma</name>
    <dbReference type="NCBI Taxonomy" id="330526"/>
    <lineage>
        <taxon>Eukaryota</taxon>
        <taxon>Fungi</taxon>
        <taxon>Dikarya</taxon>
        <taxon>Ascomycota</taxon>
        <taxon>Pezizomycotina</taxon>
        <taxon>Sordariomycetes</taxon>
        <taxon>Sordariomycetidae</taxon>
        <taxon>Sordariales</taxon>
        <taxon>Podosporaceae</taxon>
        <taxon>Podospora</taxon>
    </lineage>
</organism>
<feature type="compositionally biased region" description="Pro residues" evidence="1">
    <location>
        <begin position="43"/>
        <end position="52"/>
    </location>
</feature>
<reference evidence="2" key="2">
    <citation type="submission" date="2023-06" db="EMBL/GenBank/DDBJ databases">
        <authorList>
            <consortium name="Lawrence Berkeley National Laboratory"/>
            <person name="Haridas S."/>
            <person name="Hensen N."/>
            <person name="Bonometti L."/>
            <person name="Westerberg I."/>
            <person name="Brannstrom I.O."/>
            <person name="Guillou S."/>
            <person name="Cros-Aarteil S."/>
            <person name="Calhoun S."/>
            <person name="Kuo A."/>
            <person name="Mondo S."/>
            <person name="Pangilinan J."/>
            <person name="Riley R."/>
            <person name="LaButti K."/>
            <person name="Andreopoulos B."/>
            <person name="Lipzen A."/>
            <person name="Chen C."/>
            <person name="Yanf M."/>
            <person name="Daum C."/>
            <person name="Ng V."/>
            <person name="Clum A."/>
            <person name="Steindorff A."/>
            <person name="Ohm R."/>
            <person name="Martin F."/>
            <person name="Silar P."/>
            <person name="Natvig D."/>
            <person name="Lalanne C."/>
            <person name="Gautier V."/>
            <person name="Ament-velasquez S.L."/>
            <person name="Kruys A."/>
            <person name="Hutchinson M.I."/>
            <person name="Powell A.J."/>
            <person name="Barry K."/>
            <person name="Miller A.N."/>
            <person name="Grigoriev I.V."/>
            <person name="Debuchy R."/>
            <person name="Gladieux P."/>
            <person name="Thoren M.H."/>
            <person name="Johannesson H."/>
        </authorList>
    </citation>
    <scope>NUCLEOTIDE SEQUENCE</scope>
    <source>
        <strain evidence="2">CBS 232.78</strain>
    </source>
</reference>
<feature type="compositionally biased region" description="Low complexity" evidence="1">
    <location>
        <begin position="109"/>
        <end position="125"/>
    </location>
</feature>
<name>A0AAE0U7N1_9PEZI</name>
<evidence type="ECO:0000313" key="2">
    <source>
        <dbReference type="EMBL" id="KAK3393832.1"/>
    </source>
</evidence>